<name>A0A167NWQ6_PHYB8</name>
<dbReference type="AlphaFoldDB" id="A0A167NWQ6"/>
<dbReference type="VEuPathDB" id="FungiDB:PHYBLDRAFT_157999"/>
<protein>
    <submittedName>
        <fullName evidence="1">Uncharacterized protein</fullName>
    </submittedName>
</protein>
<sequence>MSAVLADVEQNRVFSWTNTASTGTENEHPDGEMATINQRSIAYHLGYCEVKVSEGDSSSVYLHYDMLRLARFGKKLCHNEDLRGSLLVMAVGFRVRFFILTRNKPFDTMFEIANMELPKSLSTLASFTSNVHKIKQILQAYYTHCTKEPEISLKRKKESSMTKNDIQQVINTSKPKKMKASLSFK</sequence>
<accession>A0A167NWQ6</accession>
<gene>
    <name evidence="1" type="ORF">PHYBLDRAFT_157999</name>
</gene>
<dbReference type="RefSeq" id="XP_018294814.1">
    <property type="nucleotide sequence ID" value="XM_018433713.1"/>
</dbReference>
<keyword evidence="2" id="KW-1185">Reference proteome</keyword>
<evidence type="ECO:0000313" key="1">
    <source>
        <dbReference type="EMBL" id="OAD76774.1"/>
    </source>
</evidence>
<reference evidence="2" key="1">
    <citation type="submission" date="2015-06" db="EMBL/GenBank/DDBJ databases">
        <title>Expansion of signal transduction pathways in fungi by whole-genome duplication.</title>
        <authorList>
            <consortium name="DOE Joint Genome Institute"/>
            <person name="Corrochano L.M."/>
            <person name="Kuo A."/>
            <person name="Marcet-Houben M."/>
            <person name="Polaino S."/>
            <person name="Salamov A."/>
            <person name="Villalobos J.M."/>
            <person name="Alvarez M.I."/>
            <person name="Avalos J."/>
            <person name="Benito E.P."/>
            <person name="Benoit I."/>
            <person name="Burger G."/>
            <person name="Camino L.P."/>
            <person name="Canovas D."/>
            <person name="Cerda-Olmedo E."/>
            <person name="Cheng J.-F."/>
            <person name="Dominguez A."/>
            <person name="Elias M."/>
            <person name="Eslava A.P."/>
            <person name="Glaser F."/>
            <person name="Grimwood J."/>
            <person name="Gutierrez G."/>
            <person name="Heitman J."/>
            <person name="Henrissat B."/>
            <person name="Iturriaga E.A."/>
            <person name="Lang B.F."/>
            <person name="Lavin J.L."/>
            <person name="Lee S."/>
            <person name="Li W."/>
            <person name="Lindquist E."/>
            <person name="Lopez-Garcia S."/>
            <person name="Luque E.M."/>
            <person name="Marcos A.T."/>
            <person name="Martin J."/>
            <person name="McCluskey K."/>
            <person name="Medina H.R."/>
            <person name="Miralles-Duran A."/>
            <person name="Miyazaki A."/>
            <person name="Munoz-Torres E."/>
            <person name="Oguiza J.A."/>
            <person name="Ohm R."/>
            <person name="Olmedo M."/>
            <person name="Orejas M."/>
            <person name="Ortiz-Castellanos L."/>
            <person name="Pisabarro A.G."/>
            <person name="Rodriguez-Romero J."/>
            <person name="Ruiz-Herrera J."/>
            <person name="Ruiz-Vazquez R."/>
            <person name="Sanz C."/>
            <person name="Schackwitz W."/>
            <person name="Schmutz J."/>
            <person name="Shahriari M."/>
            <person name="Shelest E."/>
            <person name="Silva-Franco F."/>
            <person name="Soanes D."/>
            <person name="Syed K."/>
            <person name="Tagua V.G."/>
            <person name="Talbot N.J."/>
            <person name="Thon M."/>
            <person name="De vries R.P."/>
            <person name="Wiebenga A."/>
            <person name="Yadav J.S."/>
            <person name="Braun E.L."/>
            <person name="Baker S."/>
            <person name="Garre V."/>
            <person name="Horwitz B."/>
            <person name="Torres-Martinez S."/>
            <person name="Idnurm A."/>
            <person name="Herrera-Estrella A."/>
            <person name="Gabaldon T."/>
            <person name="Grigoriev I.V."/>
        </authorList>
    </citation>
    <scope>NUCLEOTIDE SEQUENCE [LARGE SCALE GENOMIC DNA]</scope>
    <source>
        <strain evidence="2">NRRL 1555(-)</strain>
    </source>
</reference>
<organism evidence="1 2">
    <name type="scientific">Phycomyces blakesleeanus (strain ATCC 8743b / DSM 1359 / FGSC 10004 / NBRC 33097 / NRRL 1555)</name>
    <dbReference type="NCBI Taxonomy" id="763407"/>
    <lineage>
        <taxon>Eukaryota</taxon>
        <taxon>Fungi</taxon>
        <taxon>Fungi incertae sedis</taxon>
        <taxon>Mucoromycota</taxon>
        <taxon>Mucoromycotina</taxon>
        <taxon>Mucoromycetes</taxon>
        <taxon>Mucorales</taxon>
        <taxon>Phycomycetaceae</taxon>
        <taxon>Phycomyces</taxon>
    </lineage>
</organism>
<evidence type="ECO:0000313" key="2">
    <source>
        <dbReference type="Proteomes" id="UP000077315"/>
    </source>
</evidence>
<dbReference type="OrthoDB" id="2286412at2759"/>
<dbReference type="Proteomes" id="UP000077315">
    <property type="component" value="Unassembled WGS sequence"/>
</dbReference>
<dbReference type="GeneID" id="28994619"/>
<proteinExistence type="predicted"/>
<dbReference type="InParanoid" id="A0A167NWQ6"/>
<dbReference type="EMBL" id="KV440975">
    <property type="protein sequence ID" value="OAD76774.1"/>
    <property type="molecule type" value="Genomic_DNA"/>
</dbReference>